<proteinExistence type="predicted"/>
<keyword evidence="1" id="KW-1133">Transmembrane helix</keyword>
<protein>
    <submittedName>
        <fullName evidence="2">Uncharacterized protein</fullName>
    </submittedName>
</protein>
<keyword evidence="1" id="KW-0472">Membrane</keyword>
<dbReference type="Proteomes" id="UP001148838">
    <property type="component" value="Unassembled WGS sequence"/>
</dbReference>
<evidence type="ECO:0000313" key="2">
    <source>
        <dbReference type="EMBL" id="KAJ4447610.1"/>
    </source>
</evidence>
<comment type="caution">
    <text evidence="2">The sequence shown here is derived from an EMBL/GenBank/DDBJ whole genome shotgun (WGS) entry which is preliminary data.</text>
</comment>
<gene>
    <name evidence="2" type="ORF">ANN_09617</name>
</gene>
<feature type="transmembrane region" description="Helical" evidence="1">
    <location>
        <begin position="47"/>
        <end position="68"/>
    </location>
</feature>
<keyword evidence="3" id="KW-1185">Reference proteome</keyword>
<name>A0ABQ8TLV5_PERAM</name>
<organism evidence="2 3">
    <name type="scientific">Periplaneta americana</name>
    <name type="common">American cockroach</name>
    <name type="synonym">Blatta americana</name>
    <dbReference type="NCBI Taxonomy" id="6978"/>
    <lineage>
        <taxon>Eukaryota</taxon>
        <taxon>Metazoa</taxon>
        <taxon>Ecdysozoa</taxon>
        <taxon>Arthropoda</taxon>
        <taxon>Hexapoda</taxon>
        <taxon>Insecta</taxon>
        <taxon>Pterygota</taxon>
        <taxon>Neoptera</taxon>
        <taxon>Polyneoptera</taxon>
        <taxon>Dictyoptera</taxon>
        <taxon>Blattodea</taxon>
        <taxon>Blattoidea</taxon>
        <taxon>Blattidae</taxon>
        <taxon>Blattinae</taxon>
        <taxon>Periplaneta</taxon>
    </lineage>
</organism>
<sequence>MCRSTSGVIFNKWRLTQYGFEPFKYKELNWQNKPTTTTTTTNYYYYYYYYCYCYCYCYYCYYSVLFLVRSSTDDCGRQFKYLVNVRTVRDNDTVKTF</sequence>
<reference evidence="2 3" key="1">
    <citation type="journal article" date="2022" name="Allergy">
        <title>Genome assembly and annotation of Periplaneta americana reveal a comprehensive cockroach allergen profile.</title>
        <authorList>
            <person name="Wang L."/>
            <person name="Xiong Q."/>
            <person name="Saelim N."/>
            <person name="Wang L."/>
            <person name="Nong W."/>
            <person name="Wan A.T."/>
            <person name="Shi M."/>
            <person name="Liu X."/>
            <person name="Cao Q."/>
            <person name="Hui J.H.L."/>
            <person name="Sookrung N."/>
            <person name="Leung T.F."/>
            <person name="Tungtrongchitr A."/>
            <person name="Tsui S.K.W."/>
        </authorList>
    </citation>
    <scope>NUCLEOTIDE SEQUENCE [LARGE SCALE GENOMIC DNA]</scope>
    <source>
        <strain evidence="2">PWHHKU_190912</strain>
    </source>
</reference>
<evidence type="ECO:0000313" key="3">
    <source>
        <dbReference type="Proteomes" id="UP001148838"/>
    </source>
</evidence>
<keyword evidence="1" id="KW-0812">Transmembrane</keyword>
<accession>A0ABQ8TLV5</accession>
<evidence type="ECO:0000256" key="1">
    <source>
        <dbReference type="SAM" id="Phobius"/>
    </source>
</evidence>
<dbReference type="EMBL" id="JAJSOF020000005">
    <property type="protein sequence ID" value="KAJ4447610.1"/>
    <property type="molecule type" value="Genomic_DNA"/>
</dbReference>